<comment type="caution">
    <text evidence="2">The sequence shown here is derived from an EMBL/GenBank/DDBJ whole genome shotgun (WGS) entry which is preliminary data.</text>
</comment>
<dbReference type="AlphaFoldDB" id="A0A9D4ZPR6"/>
<name>A0A9D4ZPR6_ADICA</name>
<feature type="compositionally biased region" description="Basic and acidic residues" evidence="1">
    <location>
        <begin position="1"/>
        <end position="32"/>
    </location>
</feature>
<sequence length="81" mass="9625">MGRQDSGRLEPLDCRGRRELADFEKKDEPRGSEHRHHQEKQESNRPDVDKQESWRRPVEKALFEEGCLYVGFPPYIRSKEA</sequence>
<keyword evidence="3" id="KW-1185">Reference proteome</keyword>
<proteinExistence type="predicted"/>
<feature type="compositionally biased region" description="Basic and acidic residues" evidence="1">
    <location>
        <begin position="39"/>
        <end position="53"/>
    </location>
</feature>
<dbReference type="Proteomes" id="UP000886520">
    <property type="component" value="Chromosome 3"/>
</dbReference>
<evidence type="ECO:0000313" key="3">
    <source>
        <dbReference type="Proteomes" id="UP000886520"/>
    </source>
</evidence>
<feature type="region of interest" description="Disordered" evidence="1">
    <location>
        <begin position="1"/>
        <end position="53"/>
    </location>
</feature>
<protein>
    <submittedName>
        <fullName evidence="2">Uncharacterized protein</fullName>
    </submittedName>
</protein>
<dbReference type="OrthoDB" id="48651at2759"/>
<evidence type="ECO:0000256" key="1">
    <source>
        <dbReference type="SAM" id="MobiDB-lite"/>
    </source>
</evidence>
<gene>
    <name evidence="2" type="ORF">GOP47_0003061</name>
</gene>
<dbReference type="EMBL" id="JABFUD020000002">
    <property type="protein sequence ID" value="KAI5083318.1"/>
    <property type="molecule type" value="Genomic_DNA"/>
</dbReference>
<evidence type="ECO:0000313" key="2">
    <source>
        <dbReference type="EMBL" id="KAI5083318.1"/>
    </source>
</evidence>
<accession>A0A9D4ZPR6</accession>
<reference evidence="2" key="1">
    <citation type="submission" date="2021-01" db="EMBL/GenBank/DDBJ databases">
        <title>Adiantum capillus-veneris genome.</title>
        <authorList>
            <person name="Fang Y."/>
            <person name="Liao Q."/>
        </authorList>
    </citation>
    <scope>NUCLEOTIDE SEQUENCE</scope>
    <source>
        <strain evidence="2">H3</strain>
        <tissue evidence="2">Leaf</tissue>
    </source>
</reference>
<organism evidence="2 3">
    <name type="scientific">Adiantum capillus-veneris</name>
    <name type="common">Maidenhair fern</name>
    <dbReference type="NCBI Taxonomy" id="13818"/>
    <lineage>
        <taxon>Eukaryota</taxon>
        <taxon>Viridiplantae</taxon>
        <taxon>Streptophyta</taxon>
        <taxon>Embryophyta</taxon>
        <taxon>Tracheophyta</taxon>
        <taxon>Polypodiopsida</taxon>
        <taxon>Polypodiidae</taxon>
        <taxon>Polypodiales</taxon>
        <taxon>Pteridineae</taxon>
        <taxon>Pteridaceae</taxon>
        <taxon>Vittarioideae</taxon>
        <taxon>Adiantum</taxon>
    </lineage>
</organism>